<reference evidence="6 7" key="1">
    <citation type="submission" date="2020-11" db="EMBL/GenBank/DDBJ databases">
        <title>Streptomyces spirodelae sp. nov., isolated from duckweed.</title>
        <authorList>
            <person name="Saimee Y."/>
            <person name="Duangmal K."/>
        </authorList>
    </citation>
    <scope>NUCLEOTIDE SEQUENCE [LARGE SCALE GENOMIC DNA]</scope>
    <source>
        <strain evidence="6 7">S16-07</strain>
    </source>
</reference>
<evidence type="ECO:0000313" key="7">
    <source>
        <dbReference type="Proteomes" id="UP001519064"/>
    </source>
</evidence>
<dbReference type="Gene3D" id="1.10.357.10">
    <property type="entry name" value="Tetracycline Repressor, domain 2"/>
    <property type="match status" value="1"/>
</dbReference>
<dbReference type="InterPro" id="IPR001647">
    <property type="entry name" value="HTH_TetR"/>
</dbReference>
<feature type="DNA-binding region" description="H-T-H motif" evidence="4">
    <location>
        <begin position="31"/>
        <end position="50"/>
    </location>
</feature>
<accession>A0ABS3XL07</accession>
<comment type="caution">
    <text evidence="6">The sequence shown here is derived from an EMBL/GenBank/DDBJ whole genome shotgun (WGS) entry which is preliminary data.</text>
</comment>
<evidence type="ECO:0000256" key="2">
    <source>
        <dbReference type="ARBA" id="ARBA00023125"/>
    </source>
</evidence>
<gene>
    <name evidence="6" type="ORF">ITI46_31270</name>
</gene>
<dbReference type="PROSITE" id="PS50977">
    <property type="entry name" value="HTH_TETR_2"/>
    <property type="match status" value="1"/>
</dbReference>
<sequence length="190" mass="20628">MSADAPTTDAGRRLLASASQLFYRDGITAVGVAGIAEAAGVTKKTLYDCFGSKANLVTAYLARRHETWWAHLQRRLAGAPPPRVLVVFDAYRDHPRLDLGRGCGFQRGAAELAEGHPGRAVIREHKAAVRTEIARLLADDLPHLRDIDGLAEHIYLLLEGAAFQRGIDGHAEALQRARELAGNLVQRAGH</sequence>
<feature type="domain" description="HTH tetR-type" evidence="5">
    <location>
        <begin position="8"/>
        <end position="68"/>
    </location>
</feature>
<keyword evidence="3" id="KW-0804">Transcription</keyword>
<dbReference type="InterPro" id="IPR036271">
    <property type="entry name" value="Tet_transcr_reg_TetR-rel_C_sf"/>
</dbReference>
<dbReference type="PANTHER" id="PTHR47506">
    <property type="entry name" value="TRANSCRIPTIONAL REGULATORY PROTEIN"/>
    <property type="match status" value="1"/>
</dbReference>
<organism evidence="6 7">
    <name type="scientific">Streptomyces oryzae</name>
    <dbReference type="NCBI Taxonomy" id="1434886"/>
    <lineage>
        <taxon>Bacteria</taxon>
        <taxon>Bacillati</taxon>
        <taxon>Actinomycetota</taxon>
        <taxon>Actinomycetes</taxon>
        <taxon>Kitasatosporales</taxon>
        <taxon>Streptomycetaceae</taxon>
        <taxon>Streptomyces</taxon>
    </lineage>
</organism>
<dbReference type="InterPro" id="IPR009057">
    <property type="entry name" value="Homeodomain-like_sf"/>
</dbReference>
<dbReference type="Pfam" id="PF00440">
    <property type="entry name" value="TetR_N"/>
    <property type="match status" value="1"/>
</dbReference>
<dbReference type="SUPFAM" id="SSF48498">
    <property type="entry name" value="Tetracyclin repressor-like, C-terminal domain"/>
    <property type="match status" value="1"/>
</dbReference>
<keyword evidence="1" id="KW-0805">Transcription regulation</keyword>
<keyword evidence="7" id="KW-1185">Reference proteome</keyword>
<evidence type="ECO:0000256" key="3">
    <source>
        <dbReference type="ARBA" id="ARBA00023163"/>
    </source>
</evidence>
<dbReference type="PANTHER" id="PTHR47506:SF1">
    <property type="entry name" value="HTH-TYPE TRANSCRIPTIONAL REGULATOR YJDC"/>
    <property type="match status" value="1"/>
</dbReference>
<evidence type="ECO:0000256" key="4">
    <source>
        <dbReference type="PROSITE-ProRule" id="PRU00335"/>
    </source>
</evidence>
<keyword evidence="2 4" id="KW-0238">DNA-binding</keyword>
<dbReference type="PRINTS" id="PR00455">
    <property type="entry name" value="HTHTETR"/>
</dbReference>
<evidence type="ECO:0000259" key="5">
    <source>
        <dbReference type="PROSITE" id="PS50977"/>
    </source>
</evidence>
<name>A0ABS3XL07_9ACTN</name>
<proteinExistence type="predicted"/>
<dbReference type="Proteomes" id="UP001519064">
    <property type="component" value="Unassembled WGS sequence"/>
</dbReference>
<protein>
    <submittedName>
        <fullName evidence="6">TetR/AcrR family transcriptional regulator</fullName>
    </submittedName>
</protein>
<dbReference type="EMBL" id="JADKMA010000251">
    <property type="protein sequence ID" value="MBO8196093.1"/>
    <property type="molecule type" value="Genomic_DNA"/>
</dbReference>
<evidence type="ECO:0000256" key="1">
    <source>
        <dbReference type="ARBA" id="ARBA00023015"/>
    </source>
</evidence>
<evidence type="ECO:0000313" key="6">
    <source>
        <dbReference type="EMBL" id="MBO8196093.1"/>
    </source>
</evidence>
<dbReference type="SUPFAM" id="SSF46689">
    <property type="entry name" value="Homeodomain-like"/>
    <property type="match status" value="1"/>
</dbReference>
<dbReference type="RefSeq" id="WP_209243301.1">
    <property type="nucleotide sequence ID" value="NZ_JADKMA010000251.1"/>
</dbReference>